<accession>A0A2P2JP35</accession>
<protein>
    <submittedName>
        <fullName evidence="1">Uncharacterized protein</fullName>
    </submittedName>
</protein>
<organism evidence="1">
    <name type="scientific">Rhizophora mucronata</name>
    <name type="common">Asiatic mangrove</name>
    <dbReference type="NCBI Taxonomy" id="61149"/>
    <lineage>
        <taxon>Eukaryota</taxon>
        <taxon>Viridiplantae</taxon>
        <taxon>Streptophyta</taxon>
        <taxon>Embryophyta</taxon>
        <taxon>Tracheophyta</taxon>
        <taxon>Spermatophyta</taxon>
        <taxon>Magnoliopsida</taxon>
        <taxon>eudicotyledons</taxon>
        <taxon>Gunneridae</taxon>
        <taxon>Pentapetalae</taxon>
        <taxon>rosids</taxon>
        <taxon>fabids</taxon>
        <taxon>Malpighiales</taxon>
        <taxon>Rhizophoraceae</taxon>
        <taxon>Rhizophora</taxon>
    </lineage>
</organism>
<reference evidence="1" key="1">
    <citation type="submission" date="2018-02" db="EMBL/GenBank/DDBJ databases">
        <title>Rhizophora mucronata_Transcriptome.</title>
        <authorList>
            <person name="Meera S.P."/>
            <person name="Sreeshan A."/>
            <person name="Augustine A."/>
        </authorList>
    </citation>
    <scope>NUCLEOTIDE SEQUENCE</scope>
    <source>
        <tissue evidence="1">Leaf</tissue>
    </source>
</reference>
<sequence>MNMHCLKFHTFNNLGTSFNFSNSDYLTC</sequence>
<evidence type="ECO:0000313" key="1">
    <source>
        <dbReference type="EMBL" id="MBW95229.1"/>
    </source>
</evidence>
<dbReference type="EMBL" id="GGEC01014746">
    <property type="protein sequence ID" value="MBW95229.1"/>
    <property type="molecule type" value="Transcribed_RNA"/>
</dbReference>
<name>A0A2P2JP35_RHIMU</name>
<dbReference type="AlphaFoldDB" id="A0A2P2JP35"/>
<proteinExistence type="predicted"/>